<reference evidence="4" key="1">
    <citation type="submission" date="2016-10" db="EMBL/GenBank/DDBJ databases">
        <authorList>
            <person name="Varghese N."/>
            <person name="Submissions S."/>
        </authorList>
    </citation>
    <scope>NUCLEOTIDE SEQUENCE [LARGE SCALE GENOMIC DNA]</scope>
    <source>
        <strain evidence="4">LMG 26031</strain>
    </source>
</reference>
<dbReference type="GO" id="GO:0005737">
    <property type="term" value="C:cytoplasm"/>
    <property type="evidence" value="ECO:0007669"/>
    <property type="project" value="TreeGrafter"/>
</dbReference>
<dbReference type="InterPro" id="IPR036188">
    <property type="entry name" value="FAD/NAD-bd_sf"/>
</dbReference>
<dbReference type="Gene3D" id="3.30.9.10">
    <property type="entry name" value="D-Amino Acid Oxidase, subunit A, domain 2"/>
    <property type="match status" value="1"/>
</dbReference>
<dbReference type="SUPFAM" id="SSF51905">
    <property type="entry name" value="FAD/NAD(P)-binding domain"/>
    <property type="match status" value="1"/>
</dbReference>
<dbReference type="PANTHER" id="PTHR13847">
    <property type="entry name" value="SARCOSINE DEHYDROGENASE-RELATED"/>
    <property type="match status" value="1"/>
</dbReference>
<dbReference type="Pfam" id="PF01266">
    <property type="entry name" value="DAO"/>
    <property type="match status" value="1"/>
</dbReference>
<keyword evidence="4" id="KW-1185">Reference proteome</keyword>
<dbReference type="GO" id="GO:0016491">
    <property type="term" value="F:oxidoreductase activity"/>
    <property type="evidence" value="ECO:0007669"/>
    <property type="project" value="UniProtKB-KW"/>
</dbReference>
<sequence>MIHRDGVYPYAFPRELRKILHYARNRANDVRYHPLTLVRIAPFLLQYWYHSEPTRHAAIAQAYATLIEHSVDEHRLLSEAARTSDLISKRGWIGVFRDRARWDQQALEAEQLHDEFGFEYDVLDEKQLRILEPSLTESLCGGVRFNEAYFINDPGALVSGYARYFEELGGEIFVGDGNSLAPGWTVQTLHGSIRSSSVVVAMGPWSDELSRKLGYHLPLAVKRGYHMHYAVPEGVKLNHPVLDAEIGYLVTPMSRGIRLTTGVELADRDAEKTPAQLWAVEPYARRLLPLGERLDPQPWMGSRPCTPDMLPIIGPANRHDGLYFAFGHGHHGLTLGPVTGRLLAEMMTSDHTFIDPRPFSVERFL</sequence>
<proteinExistence type="predicted"/>
<dbReference type="PANTHER" id="PTHR13847:SF289">
    <property type="entry name" value="GLYCINE OXIDASE"/>
    <property type="match status" value="1"/>
</dbReference>
<dbReference type="Gene3D" id="3.50.50.60">
    <property type="entry name" value="FAD/NAD(P)-binding domain"/>
    <property type="match status" value="1"/>
</dbReference>
<evidence type="ECO:0000313" key="4">
    <source>
        <dbReference type="Proteomes" id="UP000198866"/>
    </source>
</evidence>
<evidence type="ECO:0000256" key="1">
    <source>
        <dbReference type="ARBA" id="ARBA00023002"/>
    </source>
</evidence>
<dbReference type="SUPFAM" id="SSF54373">
    <property type="entry name" value="FAD-linked reductases, C-terminal domain"/>
    <property type="match status" value="1"/>
</dbReference>
<dbReference type="EMBL" id="FNYE01000079">
    <property type="protein sequence ID" value="SEK13938.1"/>
    <property type="molecule type" value="Genomic_DNA"/>
</dbReference>
<evidence type="ECO:0000259" key="2">
    <source>
        <dbReference type="Pfam" id="PF01266"/>
    </source>
</evidence>
<feature type="domain" description="FAD dependent oxidoreductase" evidence="2">
    <location>
        <begin position="54"/>
        <end position="346"/>
    </location>
</feature>
<name>A0A1H7EJB1_9BURK</name>
<dbReference type="AlphaFoldDB" id="A0A1H7EJB1"/>
<dbReference type="STRING" id="667676.SAMN05192539_107910"/>
<dbReference type="InterPro" id="IPR006076">
    <property type="entry name" value="FAD-dep_OxRdtase"/>
</dbReference>
<keyword evidence="1" id="KW-0560">Oxidoreductase</keyword>
<gene>
    <name evidence="3" type="ORF">SAMN05192539_107910</name>
</gene>
<accession>A0A1H7EJB1</accession>
<evidence type="ECO:0000313" key="3">
    <source>
        <dbReference type="EMBL" id="SEK13938.1"/>
    </source>
</evidence>
<protein>
    <submittedName>
        <fullName evidence="3">D-amino-acid dehydrogenase</fullName>
    </submittedName>
</protein>
<organism evidence="3 4">
    <name type="scientific">Paraburkholderia diazotrophica</name>
    <dbReference type="NCBI Taxonomy" id="667676"/>
    <lineage>
        <taxon>Bacteria</taxon>
        <taxon>Pseudomonadati</taxon>
        <taxon>Pseudomonadota</taxon>
        <taxon>Betaproteobacteria</taxon>
        <taxon>Burkholderiales</taxon>
        <taxon>Burkholderiaceae</taxon>
        <taxon>Paraburkholderia</taxon>
    </lineage>
</organism>
<dbReference type="Proteomes" id="UP000198866">
    <property type="component" value="Unassembled WGS sequence"/>
</dbReference>